<protein>
    <submittedName>
        <fullName evidence="1">Uncharacterized protein</fullName>
    </submittedName>
</protein>
<accession>A0AAE3EW17</accession>
<comment type="caution">
    <text evidence="1">The sequence shown here is derived from an EMBL/GenBank/DDBJ whole genome shotgun (WGS) entry which is preliminary data.</text>
</comment>
<dbReference type="EMBL" id="JAIRBC010000015">
    <property type="protein sequence ID" value="MCG2461313.1"/>
    <property type="molecule type" value="Genomic_DNA"/>
</dbReference>
<organism evidence="1 2">
    <name type="scientific">Cerina litoralis</name>
    <dbReference type="NCBI Taxonomy" id="2874477"/>
    <lineage>
        <taxon>Bacteria</taxon>
        <taxon>Pseudomonadati</taxon>
        <taxon>Bacteroidota</taxon>
        <taxon>Flavobacteriia</taxon>
        <taxon>Flavobacteriales</taxon>
        <taxon>Flavobacteriaceae</taxon>
        <taxon>Cerina</taxon>
    </lineage>
</organism>
<evidence type="ECO:0000313" key="1">
    <source>
        <dbReference type="EMBL" id="MCG2461313.1"/>
    </source>
</evidence>
<gene>
    <name evidence="1" type="ORF">K8352_11185</name>
</gene>
<reference evidence="1" key="1">
    <citation type="submission" date="2023-02" db="EMBL/GenBank/DDBJ databases">
        <title>Genome of Flavobacteriaceae gen. nov. sp. strain F89.</title>
        <authorList>
            <person name="Wang Y."/>
        </authorList>
    </citation>
    <scope>NUCLEOTIDE SEQUENCE</scope>
    <source>
        <strain evidence="1">F89</strain>
    </source>
</reference>
<dbReference type="RefSeq" id="WP_317902460.1">
    <property type="nucleotide sequence ID" value="NZ_JAIRBC010000015.1"/>
</dbReference>
<sequence>MDWKVLFFGLVALVFNSCKEENSNPQVDENRIANMEKKLESTYKPGLGELMSFIQLHHAKLWYAGINNNWKLTEFELTEINEALEDIKSYNADRPEIKEIGIIEPALQNVSKAIMQKNSKQFEESFTELTVSCNTCHVATDHGYIVIKTPDSPPFSNQDFRVK</sequence>
<name>A0AAE3EW17_9FLAO</name>
<proteinExistence type="predicted"/>
<keyword evidence="2" id="KW-1185">Reference proteome</keyword>
<dbReference type="Proteomes" id="UP001200642">
    <property type="component" value="Unassembled WGS sequence"/>
</dbReference>
<evidence type="ECO:0000313" key="2">
    <source>
        <dbReference type="Proteomes" id="UP001200642"/>
    </source>
</evidence>
<dbReference type="AlphaFoldDB" id="A0AAE3EW17"/>